<dbReference type="InterPro" id="IPR036412">
    <property type="entry name" value="HAD-like_sf"/>
</dbReference>
<dbReference type="GO" id="GO:0008962">
    <property type="term" value="F:phosphatidylglycerophosphatase activity"/>
    <property type="evidence" value="ECO:0007669"/>
    <property type="project" value="InterPro"/>
</dbReference>
<dbReference type="NCBIfam" id="TIGR01668">
    <property type="entry name" value="YqeG_hyp_ppase"/>
    <property type="match status" value="1"/>
</dbReference>
<evidence type="ECO:0000313" key="1">
    <source>
        <dbReference type="EMBL" id="HFN00380.1"/>
    </source>
</evidence>
<dbReference type="InterPro" id="IPR010021">
    <property type="entry name" value="PGPP1/Gep4"/>
</dbReference>
<dbReference type="InterPro" id="IPR023214">
    <property type="entry name" value="HAD_sf"/>
</dbReference>
<organism evidence="1">
    <name type="scientific">Oscillatoriales cyanobacterium SpSt-418</name>
    <dbReference type="NCBI Taxonomy" id="2282169"/>
    <lineage>
        <taxon>Bacteria</taxon>
        <taxon>Bacillati</taxon>
        <taxon>Cyanobacteriota</taxon>
        <taxon>Cyanophyceae</taxon>
        <taxon>Oscillatoriophycideae</taxon>
        <taxon>Oscillatoriales</taxon>
    </lineage>
</organism>
<dbReference type="Pfam" id="PF00702">
    <property type="entry name" value="Hydrolase"/>
    <property type="match status" value="1"/>
</dbReference>
<dbReference type="SUPFAM" id="SSF56784">
    <property type="entry name" value="HAD-like"/>
    <property type="match status" value="1"/>
</dbReference>
<dbReference type="NCBIfam" id="TIGR01662">
    <property type="entry name" value="HAD-SF-IIIA"/>
    <property type="match status" value="1"/>
</dbReference>
<reference evidence="1" key="1">
    <citation type="journal article" date="2020" name="mSystems">
        <title>Genome- and Community-Level Interaction Insights into Carbon Utilization and Element Cycling Functions of Hydrothermarchaeota in Hydrothermal Sediment.</title>
        <authorList>
            <person name="Zhou Z."/>
            <person name="Liu Y."/>
            <person name="Xu W."/>
            <person name="Pan J."/>
            <person name="Luo Z.H."/>
            <person name="Li M."/>
        </authorList>
    </citation>
    <scope>NUCLEOTIDE SEQUENCE [LARGE SCALE GENOMIC DNA]</scope>
    <source>
        <strain evidence="1">SpSt-418</strain>
    </source>
</reference>
<sequence>MSRRQYLPDVTVLPKRVNRLAEIDLSLLVSAGIKGVILDLDNTLVSEDDCYLSPGGELWLEKARNQGIDFFVLSNGKRRYRVEFWSARLGVPAFSPAKKPLPRGFKRAFSYFGLSPAQVVVIGDSFHTDGMGALINGCRWIQVASLPHPPRWWERIAGRWVQFPYPKYLELIEWKPEYD</sequence>
<comment type="caution">
    <text evidence="1">The sequence shown here is derived from an EMBL/GenBank/DDBJ whole genome shotgun (WGS) entry which is preliminary data.</text>
</comment>
<protein>
    <submittedName>
        <fullName evidence="1">YqeG family HAD IIIA-type phosphatase</fullName>
    </submittedName>
</protein>
<dbReference type="AlphaFoldDB" id="A0A7C3PIL9"/>
<proteinExistence type="predicted"/>
<dbReference type="InterPro" id="IPR006549">
    <property type="entry name" value="HAD-SF_hydro_IIIA"/>
</dbReference>
<name>A0A7C3PIL9_9CYAN</name>
<dbReference type="EMBL" id="DSRU01000321">
    <property type="protein sequence ID" value="HFN00380.1"/>
    <property type="molecule type" value="Genomic_DNA"/>
</dbReference>
<gene>
    <name evidence="1" type="ORF">ENR64_22065</name>
</gene>
<accession>A0A7C3PIL9</accession>
<dbReference type="Gene3D" id="3.40.50.1000">
    <property type="entry name" value="HAD superfamily/HAD-like"/>
    <property type="match status" value="1"/>
</dbReference>